<evidence type="ECO:0000313" key="2">
    <source>
        <dbReference type="Proteomes" id="UP000536604"/>
    </source>
</evidence>
<sequence length="57" mass="6040">MSMKWLVPLGALTGLVGILMLSQSWAVSAIAVVVALYALPDLERLVDSGDQEPEVDA</sequence>
<keyword evidence="2" id="KW-1185">Reference proteome</keyword>
<dbReference type="RefSeq" id="WP_184293641.1">
    <property type="nucleotide sequence ID" value="NZ_JACHJO010000017.1"/>
</dbReference>
<accession>A0A841IU54</accession>
<dbReference type="AlphaFoldDB" id="A0A841IU54"/>
<gene>
    <name evidence="1" type="ORF">FHS13_004192</name>
</gene>
<evidence type="ECO:0000313" key="1">
    <source>
        <dbReference type="EMBL" id="MBB6122203.1"/>
    </source>
</evidence>
<protein>
    <submittedName>
        <fullName evidence="1">Uncharacterized protein</fullName>
    </submittedName>
</protein>
<name>A0A841IU54_9ACTN</name>
<reference evidence="1 2" key="1">
    <citation type="submission" date="2020-08" db="EMBL/GenBank/DDBJ databases">
        <title>Genomic Encyclopedia of Type Strains, Phase III (KMG-III): the genomes of soil and plant-associated and newly described type strains.</title>
        <authorList>
            <person name="Whitman W."/>
        </authorList>
    </citation>
    <scope>NUCLEOTIDE SEQUENCE [LARGE SCALE GENOMIC DNA]</scope>
    <source>
        <strain evidence="1 2">CECT 8712</strain>
    </source>
</reference>
<proteinExistence type="predicted"/>
<dbReference type="Proteomes" id="UP000536604">
    <property type="component" value="Unassembled WGS sequence"/>
</dbReference>
<dbReference type="EMBL" id="JACHJO010000017">
    <property type="protein sequence ID" value="MBB6122203.1"/>
    <property type="molecule type" value="Genomic_DNA"/>
</dbReference>
<comment type="caution">
    <text evidence="1">The sequence shown here is derived from an EMBL/GenBank/DDBJ whole genome shotgun (WGS) entry which is preliminary data.</text>
</comment>
<organism evidence="1 2">
    <name type="scientific">Nocardiopsis algeriensis</name>
    <dbReference type="NCBI Taxonomy" id="1478215"/>
    <lineage>
        <taxon>Bacteria</taxon>
        <taxon>Bacillati</taxon>
        <taxon>Actinomycetota</taxon>
        <taxon>Actinomycetes</taxon>
        <taxon>Streptosporangiales</taxon>
        <taxon>Nocardiopsidaceae</taxon>
        <taxon>Nocardiopsis</taxon>
    </lineage>
</organism>